<feature type="transmembrane region" description="Helical" evidence="6">
    <location>
        <begin position="382"/>
        <end position="401"/>
    </location>
</feature>
<dbReference type="OrthoDB" id="6770063at2759"/>
<dbReference type="SUPFAM" id="SSF103473">
    <property type="entry name" value="MFS general substrate transporter"/>
    <property type="match status" value="1"/>
</dbReference>
<dbReference type="PANTHER" id="PTHR23502:SF60">
    <property type="entry name" value="MAJOR FACILITATOR SUPERFAMILY (MFS) PROFILE DOMAIN-CONTAINING PROTEIN-RELATED"/>
    <property type="match status" value="1"/>
</dbReference>
<dbReference type="InterPro" id="IPR011701">
    <property type="entry name" value="MFS"/>
</dbReference>
<reference evidence="9" key="2">
    <citation type="submission" date="2015-01" db="EMBL/GenBank/DDBJ databases">
        <title>Evolutionary Origins and Diversification of the Mycorrhizal Mutualists.</title>
        <authorList>
            <consortium name="DOE Joint Genome Institute"/>
            <consortium name="Mycorrhizal Genomics Consortium"/>
            <person name="Kohler A."/>
            <person name="Kuo A."/>
            <person name="Nagy L.G."/>
            <person name="Floudas D."/>
            <person name="Copeland A."/>
            <person name="Barry K.W."/>
            <person name="Cichocki N."/>
            <person name="Veneault-Fourrey C."/>
            <person name="LaButti K."/>
            <person name="Lindquist E.A."/>
            <person name="Lipzen A."/>
            <person name="Lundell T."/>
            <person name="Morin E."/>
            <person name="Murat C."/>
            <person name="Riley R."/>
            <person name="Ohm R."/>
            <person name="Sun H."/>
            <person name="Tunlid A."/>
            <person name="Henrissat B."/>
            <person name="Grigoriev I.V."/>
            <person name="Hibbett D.S."/>
            <person name="Martin F."/>
        </authorList>
    </citation>
    <scope>NUCLEOTIDE SEQUENCE [LARGE SCALE GENOMIC DNA]</scope>
    <source>
        <strain evidence="9">441</strain>
    </source>
</reference>
<dbReference type="GO" id="GO:0005886">
    <property type="term" value="C:plasma membrane"/>
    <property type="evidence" value="ECO:0007669"/>
    <property type="project" value="TreeGrafter"/>
</dbReference>
<dbReference type="Proteomes" id="UP000054018">
    <property type="component" value="Unassembled WGS sequence"/>
</dbReference>
<feature type="transmembrane region" description="Helical" evidence="6">
    <location>
        <begin position="442"/>
        <end position="462"/>
    </location>
</feature>
<feature type="transmembrane region" description="Helical" evidence="6">
    <location>
        <begin position="106"/>
        <end position="129"/>
    </location>
</feature>
<dbReference type="CDD" id="cd17323">
    <property type="entry name" value="MFS_Tpo1_MDR_like"/>
    <property type="match status" value="1"/>
</dbReference>
<accession>A0A0C9ZM99</accession>
<keyword evidence="4 6" id="KW-0472">Membrane</keyword>
<sequence>MSGKMQGTPQETASVATLAIHVDDPTFVGELPNSPAGQDIHRKTDEQADDAQWASDPCNPRNWSALKKWTTTTLVSFYTFLAPLGSSMMAPGLPDIALRYHITNPTVLALTLSVFLLSLAIGPLFIAPLSEMYGRVWALHIGNLVFLIFNLACALAPTAGAFIGFRFLAGFAGSTPLAIGGGVIGDLFAERDRASAMALYTIGPLIGPAIGPIIGGFISQTIGTQYVFYLITGLCGLAAALAIPLLRETYAPVVRLRKFKHSMDLEEKAVVHSIATQVSENKWNHLWTNIARPMLILTRSFICFILSLYMALMYGIYYLMFATFPNLFSEVYHWSVGIGGLAYIGLGLGFMLSAILGAKISDKLYSRLVAKNDGMGKPEMRIPALIFGSFFVPVGLLWYGWSAQAGIHWVMPIIGTSIYGFGLMTTFLPIQLYLVDAFVYRASAIAAASVFRSVLGFVFPLFGEQMFSALGYGWGNTLLAGLAIIIGIPFPIWIYYAGERIRSRSALFQQSF</sequence>
<feature type="domain" description="Major facilitator superfamily (MFS) profile" evidence="7">
    <location>
        <begin position="71"/>
        <end position="499"/>
    </location>
</feature>
<dbReference type="GO" id="GO:0022857">
    <property type="term" value="F:transmembrane transporter activity"/>
    <property type="evidence" value="ECO:0007669"/>
    <property type="project" value="InterPro"/>
</dbReference>
<protein>
    <recommendedName>
        <fullName evidence="7">Major facilitator superfamily (MFS) profile domain-containing protein</fullName>
    </recommendedName>
</protein>
<evidence type="ECO:0000256" key="5">
    <source>
        <dbReference type="SAM" id="MobiDB-lite"/>
    </source>
</evidence>
<evidence type="ECO:0000256" key="1">
    <source>
        <dbReference type="ARBA" id="ARBA00004141"/>
    </source>
</evidence>
<dbReference type="Pfam" id="PF07690">
    <property type="entry name" value="MFS_1"/>
    <property type="match status" value="1"/>
</dbReference>
<feature type="transmembrane region" description="Helical" evidence="6">
    <location>
        <begin position="226"/>
        <end position="246"/>
    </location>
</feature>
<feature type="transmembrane region" description="Helical" evidence="6">
    <location>
        <begin position="340"/>
        <end position="361"/>
    </location>
</feature>
<dbReference type="Gene3D" id="1.20.1250.20">
    <property type="entry name" value="MFS general substrate transporter like domains"/>
    <property type="match status" value="1"/>
</dbReference>
<name>A0A0C9ZM99_9AGAM</name>
<reference evidence="8 9" key="1">
    <citation type="submission" date="2014-04" db="EMBL/GenBank/DDBJ databases">
        <authorList>
            <consortium name="DOE Joint Genome Institute"/>
            <person name="Kuo A."/>
            <person name="Kohler A."/>
            <person name="Costa M.D."/>
            <person name="Nagy L.G."/>
            <person name="Floudas D."/>
            <person name="Copeland A."/>
            <person name="Barry K.W."/>
            <person name="Cichocki N."/>
            <person name="Veneault-Fourrey C."/>
            <person name="LaButti K."/>
            <person name="Lindquist E.A."/>
            <person name="Lipzen A."/>
            <person name="Lundell T."/>
            <person name="Morin E."/>
            <person name="Murat C."/>
            <person name="Sun H."/>
            <person name="Tunlid A."/>
            <person name="Henrissat B."/>
            <person name="Grigoriev I.V."/>
            <person name="Hibbett D.S."/>
            <person name="Martin F."/>
            <person name="Nordberg H.P."/>
            <person name="Cantor M.N."/>
            <person name="Hua S.X."/>
        </authorList>
    </citation>
    <scope>NUCLEOTIDE SEQUENCE [LARGE SCALE GENOMIC DNA]</scope>
    <source>
        <strain evidence="8 9">441</strain>
    </source>
</reference>
<feature type="region of interest" description="Disordered" evidence="5">
    <location>
        <begin position="31"/>
        <end position="56"/>
    </location>
</feature>
<dbReference type="PROSITE" id="PS50850">
    <property type="entry name" value="MFS"/>
    <property type="match status" value="1"/>
</dbReference>
<dbReference type="InterPro" id="IPR020846">
    <property type="entry name" value="MFS_dom"/>
</dbReference>
<dbReference type="EMBL" id="KN833686">
    <property type="protein sequence ID" value="KIK30581.1"/>
    <property type="molecule type" value="Genomic_DNA"/>
</dbReference>
<evidence type="ECO:0000256" key="2">
    <source>
        <dbReference type="ARBA" id="ARBA00022692"/>
    </source>
</evidence>
<feature type="transmembrane region" description="Helical" evidence="6">
    <location>
        <begin position="197"/>
        <end position="220"/>
    </location>
</feature>
<evidence type="ECO:0000256" key="3">
    <source>
        <dbReference type="ARBA" id="ARBA00022989"/>
    </source>
</evidence>
<evidence type="ECO:0000256" key="6">
    <source>
        <dbReference type="SAM" id="Phobius"/>
    </source>
</evidence>
<evidence type="ECO:0000256" key="4">
    <source>
        <dbReference type="ARBA" id="ARBA00023136"/>
    </source>
</evidence>
<evidence type="ECO:0000313" key="8">
    <source>
        <dbReference type="EMBL" id="KIK30581.1"/>
    </source>
</evidence>
<evidence type="ECO:0000259" key="7">
    <source>
        <dbReference type="PROSITE" id="PS50850"/>
    </source>
</evidence>
<gene>
    <name evidence="8" type="ORF">PISMIDRAFT_670643</name>
</gene>
<keyword evidence="2 6" id="KW-0812">Transmembrane</keyword>
<proteinExistence type="predicted"/>
<dbReference type="AlphaFoldDB" id="A0A0C9ZM99"/>
<dbReference type="STRING" id="765257.A0A0C9ZM99"/>
<feature type="transmembrane region" description="Helical" evidence="6">
    <location>
        <begin position="136"/>
        <end position="157"/>
    </location>
</feature>
<comment type="subcellular location">
    <subcellularLocation>
        <location evidence="1">Membrane</location>
        <topology evidence="1">Multi-pass membrane protein</topology>
    </subcellularLocation>
</comment>
<dbReference type="PANTHER" id="PTHR23502">
    <property type="entry name" value="MAJOR FACILITATOR SUPERFAMILY"/>
    <property type="match status" value="1"/>
</dbReference>
<evidence type="ECO:0000313" key="9">
    <source>
        <dbReference type="Proteomes" id="UP000054018"/>
    </source>
</evidence>
<feature type="transmembrane region" description="Helical" evidence="6">
    <location>
        <begin position="69"/>
        <end position="86"/>
    </location>
</feature>
<feature type="transmembrane region" description="Helical" evidence="6">
    <location>
        <begin position="163"/>
        <end position="185"/>
    </location>
</feature>
<feature type="transmembrane region" description="Helical" evidence="6">
    <location>
        <begin position="474"/>
        <end position="496"/>
    </location>
</feature>
<dbReference type="HOGENOM" id="CLU_008455_1_3_1"/>
<keyword evidence="9" id="KW-1185">Reference proteome</keyword>
<organism evidence="8 9">
    <name type="scientific">Pisolithus microcarpus 441</name>
    <dbReference type="NCBI Taxonomy" id="765257"/>
    <lineage>
        <taxon>Eukaryota</taxon>
        <taxon>Fungi</taxon>
        <taxon>Dikarya</taxon>
        <taxon>Basidiomycota</taxon>
        <taxon>Agaricomycotina</taxon>
        <taxon>Agaricomycetes</taxon>
        <taxon>Agaricomycetidae</taxon>
        <taxon>Boletales</taxon>
        <taxon>Sclerodermatineae</taxon>
        <taxon>Pisolithaceae</taxon>
        <taxon>Pisolithus</taxon>
    </lineage>
</organism>
<feature type="transmembrane region" description="Helical" evidence="6">
    <location>
        <begin position="301"/>
        <end position="320"/>
    </location>
</feature>
<feature type="transmembrane region" description="Helical" evidence="6">
    <location>
        <begin position="407"/>
        <end position="430"/>
    </location>
</feature>
<dbReference type="InterPro" id="IPR036259">
    <property type="entry name" value="MFS_trans_sf"/>
</dbReference>
<dbReference type="FunFam" id="1.20.1250.20:FF:000011">
    <property type="entry name" value="MFS multidrug transporter, putative"/>
    <property type="match status" value="1"/>
</dbReference>
<keyword evidence="3 6" id="KW-1133">Transmembrane helix</keyword>